<evidence type="ECO:0000256" key="1">
    <source>
        <dbReference type="SAM" id="Phobius"/>
    </source>
</evidence>
<feature type="transmembrane region" description="Helical" evidence="1">
    <location>
        <begin position="288"/>
        <end position="309"/>
    </location>
</feature>
<evidence type="ECO:0000313" key="4">
    <source>
        <dbReference type="Proteomes" id="UP001212997"/>
    </source>
</evidence>
<dbReference type="AlphaFoldDB" id="A0AAD5YMW8"/>
<organism evidence="3 4">
    <name type="scientific">Meripilus lineatus</name>
    <dbReference type="NCBI Taxonomy" id="2056292"/>
    <lineage>
        <taxon>Eukaryota</taxon>
        <taxon>Fungi</taxon>
        <taxon>Dikarya</taxon>
        <taxon>Basidiomycota</taxon>
        <taxon>Agaricomycotina</taxon>
        <taxon>Agaricomycetes</taxon>
        <taxon>Polyporales</taxon>
        <taxon>Meripilaceae</taxon>
        <taxon>Meripilus</taxon>
    </lineage>
</organism>
<comment type="caution">
    <text evidence="3">The sequence shown here is derived from an EMBL/GenBank/DDBJ whole genome shotgun (WGS) entry which is preliminary data.</text>
</comment>
<name>A0AAD5YMW8_9APHY</name>
<keyword evidence="4" id="KW-1185">Reference proteome</keyword>
<sequence>MFGTLAQISTSQLSPHDLIKAVGDANATKYLSAIGLTVLIYDHILTLPDEVRLVWTAPASFPKYAFLLNRYTVPICLSIVAYGEFTLIIIDLFSHLLLVPEMCGFVGTALSDTVQVVPWHLLYGWCHVRGHCQHPRLDASGDSVGSQTGMEFNPSNPIGPVTHPLYLHFTINADHPQADGVWVFDDLQRTNGDNGYLIVPFDSVHWSDVVHMCVLTDTTTTYIAVWASPITFEILVLVSTVWNALDRPRGAGQRFIKALYRDGITYLFALTILRAVNLGLATTATPSLVFLGAFMIWALTTTVLGRSLLRLRQAEVEEQIHPTSGRASPFGIAARGPSPDQYSINFDDQPYDSQSSRQSGELIQIKELQV</sequence>
<feature type="transmembrane region" description="Helical" evidence="1">
    <location>
        <begin position="222"/>
        <end position="242"/>
    </location>
</feature>
<protein>
    <recommendedName>
        <fullName evidence="2">DUF6533 domain-containing protein</fullName>
    </recommendedName>
</protein>
<dbReference type="Pfam" id="PF20151">
    <property type="entry name" value="DUF6533"/>
    <property type="match status" value="1"/>
</dbReference>
<accession>A0AAD5YMW8</accession>
<dbReference type="Proteomes" id="UP001212997">
    <property type="component" value="Unassembled WGS sequence"/>
</dbReference>
<proteinExistence type="predicted"/>
<keyword evidence="1" id="KW-1133">Transmembrane helix</keyword>
<feature type="transmembrane region" description="Helical" evidence="1">
    <location>
        <begin position="263"/>
        <end position="282"/>
    </location>
</feature>
<evidence type="ECO:0000313" key="3">
    <source>
        <dbReference type="EMBL" id="KAJ3490380.1"/>
    </source>
</evidence>
<gene>
    <name evidence="3" type="ORF">NLI96_g1463</name>
</gene>
<dbReference type="EMBL" id="JANAWD010000029">
    <property type="protein sequence ID" value="KAJ3490380.1"/>
    <property type="molecule type" value="Genomic_DNA"/>
</dbReference>
<evidence type="ECO:0000259" key="2">
    <source>
        <dbReference type="Pfam" id="PF20151"/>
    </source>
</evidence>
<dbReference type="InterPro" id="IPR045340">
    <property type="entry name" value="DUF6533"/>
</dbReference>
<feature type="domain" description="DUF6533" evidence="2">
    <location>
        <begin position="30"/>
        <end position="75"/>
    </location>
</feature>
<reference evidence="3" key="1">
    <citation type="submission" date="2022-07" db="EMBL/GenBank/DDBJ databases">
        <title>Genome Sequence of Physisporinus lineatus.</title>
        <authorList>
            <person name="Buettner E."/>
        </authorList>
    </citation>
    <scope>NUCLEOTIDE SEQUENCE</scope>
    <source>
        <strain evidence="3">VT162</strain>
    </source>
</reference>
<keyword evidence="1" id="KW-0812">Transmembrane</keyword>
<keyword evidence="1" id="KW-0472">Membrane</keyword>